<dbReference type="AlphaFoldDB" id="A0A0H1R483"/>
<accession>A0A0H1R483</accession>
<protein>
    <submittedName>
        <fullName evidence="1">Uncharacterized protein</fullName>
    </submittedName>
</protein>
<comment type="caution">
    <text evidence="1">The sequence shown here is derived from an EMBL/GenBank/DDBJ whole genome shotgun (WGS) entry which is preliminary data.</text>
</comment>
<reference evidence="1 2" key="1">
    <citation type="submission" date="2015-05" db="EMBL/GenBank/DDBJ databases">
        <title>Draft genome sequence of Microvirga vignae strain BR3299, a novel nitrogen fixing bacteria isolated from Brazil semi-aired region.</title>
        <authorList>
            <person name="Zilli J.E."/>
            <person name="Passos S.R."/>
            <person name="Leite J."/>
            <person name="Baldani J.I."/>
            <person name="Xavier G.R."/>
            <person name="Rumjaneck N.G."/>
            <person name="Simoes-Araujo J.L."/>
        </authorList>
    </citation>
    <scope>NUCLEOTIDE SEQUENCE [LARGE SCALE GENOMIC DNA]</scope>
    <source>
        <strain evidence="1 2">BR3299</strain>
    </source>
</reference>
<evidence type="ECO:0000313" key="2">
    <source>
        <dbReference type="Proteomes" id="UP000035489"/>
    </source>
</evidence>
<sequence length="137" mass="14809">MCAGGETAALIGCERCPLRLFSQTRTCFGKDTAGESIMRPLKRHELGECGLTGLRERCATNPSANADEVHGSHRQHVLQMRFGETDVAGAPQMQDPDARRDCSLNSSSPQIFSCEGWLRFTDPSGLKGLMILLAGVA</sequence>
<organism evidence="1 2">
    <name type="scientific">Microvirga vignae</name>
    <dbReference type="NCBI Taxonomy" id="1225564"/>
    <lineage>
        <taxon>Bacteria</taxon>
        <taxon>Pseudomonadati</taxon>
        <taxon>Pseudomonadota</taxon>
        <taxon>Alphaproteobacteria</taxon>
        <taxon>Hyphomicrobiales</taxon>
        <taxon>Methylobacteriaceae</taxon>
        <taxon>Microvirga</taxon>
    </lineage>
</organism>
<dbReference type="Proteomes" id="UP000035489">
    <property type="component" value="Unassembled WGS sequence"/>
</dbReference>
<gene>
    <name evidence="1" type="ORF">AA309_28655</name>
</gene>
<dbReference type="EMBL" id="LCYG01000109">
    <property type="protein sequence ID" value="KLK89933.1"/>
    <property type="molecule type" value="Genomic_DNA"/>
</dbReference>
<name>A0A0H1R483_9HYPH</name>
<keyword evidence="2" id="KW-1185">Reference proteome</keyword>
<proteinExistence type="predicted"/>
<evidence type="ECO:0000313" key="1">
    <source>
        <dbReference type="EMBL" id="KLK89933.1"/>
    </source>
</evidence>